<evidence type="ECO:0000256" key="2">
    <source>
        <dbReference type="ARBA" id="ARBA00022829"/>
    </source>
</evidence>
<evidence type="ECO:0000313" key="8">
    <source>
        <dbReference type="Proteomes" id="UP000661507"/>
    </source>
</evidence>
<dbReference type="PANTHER" id="PTHR33375">
    <property type="entry name" value="CHROMOSOME-PARTITIONING PROTEIN PARB-RELATED"/>
    <property type="match status" value="1"/>
</dbReference>
<sequence>MKKPTRLGMGLSALMGDNQAPPSVTAPTGAPRTLPVEALEPSPFQARSTPDPAALAELAASILEHGILQPILVRPKPGGAGKFQILGGERRWRAAQQAKLHDVPVVIRDLDDRAAMAAGLVENLQREDLNALEEAEGYARLLSEFGLKQEGLGQAVGKSRSHVANTLRLLNLPPRVRDMLRGGALSAGHARALLGADDPERLAGVVVVRGLSVRQTEALAAATPRDPTARRAAKQDPDTAALERRLTERLGLKVGIKTAGKGGQVMINYRDLDQLEGVLRLLDPEM</sequence>
<dbReference type="GO" id="GO:0007059">
    <property type="term" value="P:chromosome segregation"/>
    <property type="evidence" value="ECO:0007669"/>
    <property type="project" value="UniProtKB-KW"/>
</dbReference>
<evidence type="ECO:0000256" key="1">
    <source>
        <dbReference type="ARBA" id="ARBA00006295"/>
    </source>
</evidence>
<evidence type="ECO:0000256" key="5">
    <source>
        <dbReference type="SAM" id="MobiDB-lite"/>
    </source>
</evidence>
<organism evidence="7 8">
    <name type="scientific">Neoroseomonas lacus</name>
    <dbReference type="NCBI Taxonomy" id="287609"/>
    <lineage>
        <taxon>Bacteria</taxon>
        <taxon>Pseudomonadati</taxon>
        <taxon>Pseudomonadota</taxon>
        <taxon>Alphaproteobacteria</taxon>
        <taxon>Acetobacterales</taxon>
        <taxon>Acetobacteraceae</taxon>
        <taxon>Neoroseomonas</taxon>
    </lineage>
</organism>
<dbReference type="SUPFAM" id="SSF109709">
    <property type="entry name" value="KorB DNA-binding domain-like"/>
    <property type="match status" value="1"/>
</dbReference>
<dbReference type="CDD" id="cd16393">
    <property type="entry name" value="SPO0J_N"/>
    <property type="match status" value="1"/>
</dbReference>
<dbReference type="InterPro" id="IPR057240">
    <property type="entry name" value="ParB_dimer_C"/>
</dbReference>
<name>A0A917NTB8_9PROT</name>
<dbReference type="GO" id="GO:0003677">
    <property type="term" value="F:DNA binding"/>
    <property type="evidence" value="ECO:0007669"/>
    <property type="project" value="UniProtKB-KW"/>
</dbReference>
<comment type="similarity">
    <text evidence="1">Belongs to the ParB family.</text>
</comment>
<reference evidence="7" key="2">
    <citation type="submission" date="2020-09" db="EMBL/GenBank/DDBJ databases">
        <authorList>
            <person name="Sun Q."/>
            <person name="Zhou Y."/>
        </authorList>
    </citation>
    <scope>NUCLEOTIDE SEQUENCE</scope>
    <source>
        <strain evidence="7">CGMCC 1.3617</strain>
    </source>
</reference>
<evidence type="ECO:0000256" key="3">
    <source>
        <dbReference type="ARBA" id="ARBA00023125"/>
    </source>
</evidence>
<dbReference type="Pfam" id="PF02195">
    <property type="entry name" value="ParB_N"/>
    <property type="match status" value="1"/>
</dbReference>
<dbReference type="GO" id="GO:0005694">
    <property type="term" value="C:chromosome"/>
    <property type="evidence" value="ECO:0007669"/>
    <property type="project" value="TreeGrafter"/>
</dbReference>
<dbReference type="Pfam" id="PF17762">
    <property type="entry name" value="HTH_ParB"/>
    <property type="match status" value="1"/>
</dbReference>
<dbReference type="InterPro" id="IPR004437">
    <property type="entry name" value="ParB/RepB/Spo0J"/>
</dbReference>
<evidence type="ECO:0000256" key="4">
    <source>
        <dbReference type="ARBA" id="ARBA00025472"/>
    </source>
</evidence>
<proteinExistence type="inferred from homology"/>
<dbReference type="InterPro" id="IPR041468">
    <property type="entry name" value="HTH_ParB/Spo0J"/>
</dbReference>
<dbReference type="FunFam" id="3.90.1530.30:FF:000001">
    <property type="entry name" value="Chromosome partitioning protein ParB"/>
    <property type="match status" value="1"/>
</dbReference>
<reference evidence="7" key="1">
    <citation type="journal article" date="2014" name="Int. J. Syst. Evol. Microbiol.">
        <title>Complete genome sequence of Corynebacterium casei LMG S-19264T (=DSM 44701T), isolated from a smear-ripened cheese.</title>
        <authorList>
            <consortium name="US DOE Joint Genome Institute (JGI-PGF)"/>
            <person name="Walter F."/>
            <person name="Albersmeier A."/>
            <person name="Kalinowski J."/>
            <person name="Ruckert C."/>
        </authorList>
    </citation>
    <scope>NUCLEOTIDE SEQUENCE</scope>
    <source>
        <strain evidence="7">CGMCC 1.3617</strain>
    </source>
</reference>
<dbReference type="PANTHER" id="PTHR33375:SF1">
    <property type="entry name" value="CHROMOSOME-PARTITIONING PROTEIN PARB-RELATED"/>
    <property type="match status" value="1"/>
</dbReference>
<dbReference type="InterPro" id="IPR050336">
    <property type="entry name" value="Chromosome_partition/occlusion"/>
</dbReference>
<dbReference type="RefSeq" id="WP_229681404.1">
    <property type="nucleotide sequence ID" value="NZ_BMKW01000009.1"/>
</dbReference>
<keyword evidence="8" id="KW-1185">Reference proteome</keyword>
<comment type="caution">
    <text evidence="7">The sequence shown here is derived from an EMBL/GenBank/DDBJ whole genome shotgun (WGS) entry which is preliminary data.</text>
</comment>
<accession>A0A917NTB8</accession>
<dbReference type="AlphaFoldDB" id="A0A917NTB8"/>
<dbReference type="NCBIfam" id="TIGR00180">
    <property type="entry name" value="parB_part"/>
    <property type="match status" value="1"/>
</dbReference>
<dbReference type="InterPro" id="IPR036086">
    <property type="entry name" value="ParB/Sulfiredoxin_sf"/>
</dbReference>
<dbReference type="Proteomes" id="UP000661507">
    <property type="component" value="Unassembled WGS sequence"/>
</dbReference>
<dbReference type="EMBL" id="BMKW01000009">
    <property type="protein sequence ID" value="GGJ25812.1"/>
    <property type="molecule type" value="Genomic_DNA"/>
</dbReference>
<keyword evidence="2" id="KW-0159">Chromosome partition</keyword>
<evidence type="ECO:0000313" key="7">
    <source>
        <dbReference type="EMBL" id="GGJ25812.1"/>
    </source>
</evidence>
<feature type="domain" description="ParB-like N-terminal" evidence="6">
    <location>
        <begin position="32"/>
        <end position="124"/>
    </location>
</feature>
<dbReference type="SMART" id="SM00470">
    <property type="entry name" value="ParB"/>
    <property type="match status" value="1"/>
</dbReference>
<dbReference type="InterPro" id="IPR003115">
    <property type="entry name" value="ParB_N"/>
</dbReference>
<dbReference type="Pfam" id="PF23552">
    <property type="entry name" value="ParB_C"/>
    <property type="match status" value="1"/>
</dbReference>
<dbReference type="SUPFAM" id="SSF110849">
    <property type="entry name" value="ParB/Sulfiredoxin"/>
    <property type="match status" value="1"/>
</dbReference>
<gene>
    <name evidence="7" type="ORF">GCM10011320_36470</name>
</gene>
<protein>
    <submittedName>
        <fullName evidence="7">Chromosome partitioning protein ParB</fullName>
    </submittedName>
</protein>
<evidence type="ECO:0000259" key="6">
    <source>
        <dbReference type="SMART" id="SM00470"/>
    </source>
</evidence>
<keyword evidence="3" id="KW-0238">DNA-binding</keyword>
<dbReference type="Gene3D" id="1.10.10.2830">
    <property type="match status" value="1"/>
</dbReference>
<comment type="function">
    <text evidence="4">Involved in chromosome partition. Localize to both poles of the predivisional cell following completion of DNA replication. Binds to the DNA origin of replication.</text>
</comment>
<feature type="region of interest" description="Disordered" evidence="5">
    <location>
        <begin position="1"/>
        <end position="32"/>
    </location>
</feature>
<dbReference type="FunFam" id="1.10.10.2830:FF:000001">
    <property type="entry name" value="Chromosome partitioning protein ParB"/>
    <property type="match status" value="1"/>
</dbReference>
<dbReference type="Gene3D" id="3.90.1530.30">
    <property type="match status" value="1"/>
</dbReference>